<dbReference type="Proteomes" id="UP000177331">
    <property type="component" value="Unassembled WGS sequence"/>
</dbReference>
<name>A0A1F7W6M8_9BACT</name>
<keyword evidence="1" id="KW-1133">Transmembrane helix</keyword>
<reference evidence="2 3" key="1">
    <citation type="journal article" date="2016" name="Nat. Commun.">
        <title>Thousands of microbial genomes shed light on interconnected biogeochemical processes in an aquifer system.</title>
        <authorList>
            <person name="Anantharaman K."/>
            <person name="Brown C.T."/>
            <person name="Hug L.A."/>
            <person name="Sharon I."/>
            <person name="Castelle C.J."/>
            <person name="Probst A.J."/>
            <person name="Thomas B.C."/>
            <person name="Singh A."/>
            <person name="Wilkins M.J."/>
            <person name="Karaoz U."/>
            <person name="Brodie E.L."/>
            <person name="Williams K.H."/>
            <person name="Hubbard S.S."/>
            <person name="Banfield J.F."/>
        </authorList>
    </citation>
    <scope>NUCLEOTIDE SEQUENCE [LARGE SCALE GENOMIC DNA]</scope>
</reference>
<gene>
    <name evidence="2" type="ORF">A2318_02005</name>
</gene>
<dbReference type="STRING" id="1802421.A2318_02005"/>
<evidence type="ECO:0000256" key="1">
    <source>
        <dbReference type="SAM" id="Phobius"/>
    </source>
</evidence>
<evidence type="ECO:0000313" key="2">
    <source>
        <dbReference type="EMBL" id="OGL98008.1"/>
    </source>
</evidence>
<keyword evidence="1" id="KW-0472">Membrane</keyword>
<feature type="transmembrane region" description="Helical" evidence="1">
    <location>
        <begin position="52"/>
        <end position="85"/>
    </location>
</feature>
<comment type="caution">
    <text evidence="2">The sequence shown here is derived from an EMBL/GenBank/DDBJ whole genome shotgun (WGS) entry which is preliminary data.</text>
</comment>
<dbReference type="AlphaFoldDB" id="A0A1F7W6M8"/>
<feature type="transmembrane region" description="Helical" evidence="1">
    <location>
        <begin position="7"/>
        <end position="32"/>
    </location>
</feature>
<sequence length="177" mass="20119">MMKILPHLFAAIILSIIETSFFGSLYGIFRFTPFVLVISVYLVQHHAMKPAAFWMIMHGILLDITGSTVIPFVTLAFAGTAWIALVSAERLFSNRSFYGVAACTSLSFLTFEFISAILLSFSAFFQKQELYWGTFFDDAGGRFFTLLLFLFFLFSFAKQIRSLLIKLLLLPPSRQTY</sequence>
<organism evidence="2 3">
    <name type="scientific">Candidatus Uhrbacteria bacterium RIFOXYB2_FULL_45_11</name>
    <dbReference type="NCBI Taxonomy" id="1802421"/>
    <lineage>
        <taxon>Bacteria</taxon>
        <taxon>Candidatus Uhriibacteriota</taxon>
    </lineage>
</organism>
<keyword evidence="1" id="KW-0812">Transmembrane</keyword>
<feature type="transmembrane region" description="Helical" evidence="1">
    <location>
        <begin position="97"/>
        <end position="119"/>
    </location>
</feature>
<evidence type="ECO:0000313" key="3">
    <source>
        <dbReference type="Proteomes" id="UP000177331"/>
    </source>
</evidence>
<feature type="transmembrane region" description="Helical" evidence="1">
    <location>
        <begin position="139"/>
        <end position="157"/>
    </location>
</feature>
<accession>A0A1F7W6M8</accession>
<evidence type="ECO:0008006" key="4">
    <source>
        <dbReference type="Google" id="ProtNLM"/>
    </source>
</evidence>
<protein>
    <recommendedName>
        <fullName evidence="4">Rod shape-determining protein MreD</fullName>
    </recommendedName>
</protein>
<dbReference type="EMBL" id="MGFD01000032">
    <property type="protein sequence ID" value="OGL98008.1"/>
    <property type="molecule type" value="Genomic_DNA"/>
</dbReference>
<proteinExistence type="predicted"/>